<gene>
    <name evidence="1" type="ORF">CWATWH0005_5344</name>
</gene>
<proteinExistence type="predicted"/>
<dbReference type="AlphaFoldDB" id="T2IQP1"/>
<reference evidence="1 2" key="2">
    <citation type="submission" date="2013-09" db="EMBL/GenBank/DDBJ databases">
        <title>Whole genome comparison of six Crocosphaera watsonii strains with differing phenotypes.</title>
        <authorList>
            <person name="Bench S.R."/>
            <person name="Heller P."/>
            <person name="Frank I."/>
            <person name="Arciniega M."/>
            <person name="Shilova I.N."/>
            <person name="Zehr J.P."/>
        </authorList>
    </citation>
    <scope>NUCLEOTIDE SEQUENCE [LARGE SCALE GENOMIC DNA]</scope>
    <source>
        <strain evidence="1 2">WH 0005</strain>
    </source>
</reference>
<comment type="caution">
    <text evidence="1">The sequence shown here is derived from an EMBL/GenBank/DDBJ whole genome shotgun (WGS) entry which is preliminary data.</text>
</comment>
<dbReference type="Proteomes" id="UP000017981">
    <property type="component" value="Unassembled WGS sequence"/>
</dbReference>
<evidence type="ECO:0000313" key="2">
    <source>
        <dbReference type="Proteomes" id="UP000017981"/>
    </source>
</evidence>
<organism evidence="1 2">
    <name type="scientific">Crocosphaera watsonii WH 0005</name>
    <dbReference type="NCBI Taxonomy" id="423472"/>
    <lineage>
        <taxon>Bacteria</taxon>
        <taxon>Bacillati</taxon>
        <taxon>Cyanobacteriota</taxon>
        <taxon>Cyanophyceae</taxon>
        <taxon>Oscillatoriophycideae</taxon>
        <taxon>Chroococcales</taxon>
        <taxon>Aphanothecaceae</taxon>
        <taxon>Crocosphaera</taxon>
    </lineage>
</organism>
<sequence length="64" mass="7017">MLESSLETSKSFFDGFSDFFCGLSPFFPDGFSDLFSVPFFDGFSDLFSAPFSESLPGTSLIGFL</sequence>
<protein>
    <submittedName>
        <fullName evidence="1">Uncharacterized protein</fullName>
    </submittedName>
</protein>
<name>T2IQP1_CROWT</name>
<evidence type="ECO:0000313" key="1">
    <source>
        <dbReference type="EMBL" id="CCQ55107.1"/>
    </source>
</evidence>
<dbReference type="EMBL" id="CAQL01000292">
    <property type="protein sequence ID" value="CCQ55107.1"/>
    <property type="molecule type" value="Genomic_DNA"/>
</dbReference>
<accession>T2IQP1</accession>
<reference evidence="1 2" key="1">
    <citation type="submission" date="2013-01" db="EMBL/GenBank/DDBJ databases">
        <authorList>
            <person name="Bench S."/>
        </authorList>
    </citation>
    <scope>NUCLEOTIDE SEQUENCE [LARGE SCALE GENOMIC DNA]</scope>
    <source>
        <strain evidence="1 2">WH 0005</strain>
    </source>
</reference>